<dbReference type="Proteomes" id="UP001341840">
    <property type="component" value="Unassembled WGS sequence"/>
</dbReference>
<gene>
    <name evidence="1" type="ORF">PIB30_066489</name>
</gene>
<dbReference type="EMBL" id="JASCZI010000679">
    <property type="protein sequence ID" value="MED6112954.1"/>
    <property type="molecule type" value="Genomic_DNA"/>
</dbReference>
<accession>A0ABU6QPB5</accession>
<name>A0ABU6QPB5_9FABA</name>
<proteinExistence type="predicted"/>
<evidence type="ECO:0000313" key="1">
    <source>
        <dbReference type="EMBL" id="MED6112954.1"/>
    </source>
</evidence>
<evidence type="ECO:0000313" key="2">
    <source>
        <dbReference type="Proteomes" id="UP001341840"/>
    </source>
</evidence>
<comment type="caution">
    <text evidence="1">The sequence shown here is derived from an EMBL/GenBank/DDBJ whole genome shotgun (WGS) entry which is preliminary data.</text>
</comment>
<sequence>MKLTAVELALAAYIFGEGLDPREVLFTAERAQGDREALWSLRLKHEVFEDVLNLVAITLKFEHDEATWWLPPTFAHIALNTLHHCNEMLDFITSRFMGYVVDLKKIYALSKRITTAS</sequence>
<organism evidence="1 2">
    <name type="scientific">Stylosanthes scabra</name>
    <dbReference type="NCBI Taxonomy" id="79078"/>
    <lineage>
        <taxon>Eukaryota</taxon>
        <taxon>Viridiplantae</taxon>
        <taxon>Streptophyta</taxon>
        <taxon>Embryophyta</taxon>
        <taxon>Tracheophyta</taxon>
        <taxon>Spermatophyta</taxon>
        <taxon>Magnoliopsida</taxon>
        <taxon>eudicotyledons</taxon>
        <taxon>Gunneridae</taxon>
        <taxon>Pentapetalae</taxon>
        <taxon>rosids</taxon>
        <taxon>fabids</taxon>
        <taxon>Fabales</taxon>
        <taxon>Fabaceae</taxon>
        <taxon>Papilionoideae</taxon>
        <taxon>50 kb inversion clade</taxon>
        <taxon>dalbergioids sensu lato</taxon>
        <taxon>Dalbergieae</taxon>
        <taxon>Pterocarpus clade</taxon>
        <taxon>Stylosanthes</taxon>
    </lineage>
</organism>
<reference evidence="1 2" key="1">
    <citation type="journal article" date="2023" name="Plants (Basel)">
        <title>Bridging the Gap: Combining Genomics and Transcriptomics Approaches to Understand Stylosanthes scabra, an Orphan Legume from the Brazilian Caatinga.</title>
        <authorList>
            <person name="Ferreira-Neto J.R.C."/>
            <person name="da Silva M.D."/>
            <person name="Binneck E."/>
            <person name="de Melo N.F."/>
            <person name="da Silva R.H."/>
            <person name="de Melo A.L.T.M."/>
            <person name="Pandolfi V."/>
            <person name="Bustamante F.O."/>
            <person name="Brasileiro-Vidal A.C."/>
            <person name="Benko-Iseppon A.M."/>
        </authorList>
    </citation>
    <scope>NUCLEOTIDE SEQUENCE [LARGE SCALE GENOMIC DNA]</scope>
    <source>
        <tissue evidence="1">Leaves</tissue>
    </source>
</reference>
<keyword evidence="2" id="KW-1185">Reference proteome</keyword>
<protein>
    <submittedName>
        <fullName evidence="1">Uncharacterized protein</fullName>
    </submittedName>
</protein>